<name>W0RHZ5_9BACT</name>
<feature type="transmembrane region" description="Helical" evidence="1">
    <location>
        <begin position="67"/>
        <end position="88"/>
    </location>
</feature>
<sequence length="381" mass="41761">MPAPVAVALPAAWRRFFTVPIDDVKGIPALEAVRGIAASLVFLVHFQAAFGRLLLPRGSSPMRVGAYLAQVGYHGVDVFFVLSGFLIYGSLMGRPTRLLTFFRRRVRRIYPTFLAVLGIYLLLGFVFPARSKLPPDGTLLYVLKNALLLPGVFKVKPIITVAWSLSYEIFFYIGLGCIVAGLRLRSWPRPVRIAFVLGWLLVWVLAGTYVQHLAKSFVLFLPGILVWEISSIERVHRWLGRIPSALVWGVFLFAVCSVPLLRRQPALAGVLTASLTPATLVFCVLAFGIGVFVLCASNRTSPVSRSLSSRPLRAIGIASYSFYLIHGLVTNTVAMVFWGLAGQRLFANGPLIYAALMPVVYLACVAGAVALFQLVERPASL</sequence>
<keyword evidence="3" id="KW-0012">Acyltransferase</keyword>
<feature type="transmembrane region" description="Helical" evidence="1">
    <location>
        <begin position="158"/>
        <end position="181"/>
    </location>
</feature>
<dbReference type="STRING" id="861299.J421_2515"/>
<evidence type="ECO:0000256" key="1">
    <source>
        <dbReference type="SAM" id="Phobius"/>
    </source>
</evidence>
<keyword evidence="1" id="KW-0812">Transmembrane</keyword>
<dbReference type="InterPro" id="IPR050879">
    <property type="entry name" value="Acyltransferase_3"/>
</dbReference>
<feature type="transmembrane region" description="Helical" evidence="1">
    <location>
        <begin position="352"/>
        <end position="375"/>
    </location>
</feature>
<dbReference type="GO" id="GO:0016020">
    <property type="term" value="C:membrane"/>
    <property type="evidence" value="ECO:0007669"/>
    <property type="project" value="TreeGrafter"/>
</dbReference>
<feature type="transmembrane region" description="Helical" evidence="1">
    <location>
        <begin position="317"/>
        <end position="340"/>
    </location>
</feature>
<keyword evidence="4" id="KW-1185">Reference proteome</keyword>
<evidence type="ECO:0000313" key="4">
    <source>
        <dbReference type="Proteomes" id="UP000019151"/>
    </source>
</evidence>
<dbReference type="OrthoDB" id="9814807at2"/>
<gene>
    <name evidence="3" type="ORF">J421_2515</name>
</gene>
<dbReference type="AlphaFoldDB" id="W0RHZ5"/>
<evidence type="ECO:0000313" key="3">
    <source>
        <dbReference type="EMBL" id="AHG90052.1"/>
    </source>
</evidence>
<accession>W0RHZ5</accession>
<keyword evidence="1" id="KW-1133">Transmembrane helix</keyword>
<dbReference type="HOGENOM" id="CLU_005679_2_0_0"/>
<dbReference type="eggNOG" id="COG1835">
    <property type="taxonomic scope" value="Bacteria"/>
</dbReference>
<feature type="transmembrane region" description="Helical" evidence="1">
    <location>
        <begin position="245"/>
        <end position="262"/>
    </location>
</feature>
<feature type="transmembrane region" description="Helical" evidence="1">
    <location>
        <begin position="193"/>
        <end position="210"/>
    </location>
</feature>
<dbReference type="KEGG" id="gba:J421_2515"/>
<dbReference type="InterPro" id="IPR002656">
    <property type="entry name" value="Acyl_transf_3_dom"/>
</dbReference>
<dbReference type="GO" id="GO:0016747">
    <property type="term" value="F:acyltransferase activity, transferring groups other than amino-acyl groups"/>
    <property type="evidence" value="ECO:0007669"/>
    <property type="project" value="InterPro"/>
</dbReference>
<feature type="transmembrane region" description="Helical" evidence="1">
    <location>
        <begin position="274"/>
        <end position="296"/>
    </location>
</feature>
<dbReference type="EMBL" id="CP007128">
    <property type="protein sequence ID" value="AHG90052.1"/>
    <property type="molecule type" value="Genomic_DNA"/>
</dbReference>
<evidence type="ECO:0000259" key="2">
    <source>
        <dbReference type="Pfam" id="PF01757"/>
    </source>
</evidence>
<feature type="transmembrane region" description="Helical" evidence="1">
    <location>
        <begin position="109"/>
        <end position="129"/>
    </location>
</feature>
<keyword evidence="1" id="KW-0472">Membrane</keyword>
<organism evidence="3 4">
    <name type="scientific">Gemmatirosa kalamazoonensis</name>
    <dbReference type="NCBI Taxonomy" id="861299"/>
    <lineage>
        <taxon>Bacteria</taxon>
        <taxon>Pseudomonadati</taxon>
        <taxon>Gemmatimonadota</taxon>
        <taxon>Gemmatimonadia</taxon>
        <taxon>Gemmatimonadales</taxon>
        <taxon>Gemmatimonadaceae</taxon>
        <taxon>Gemmatirosa</taxon>
    </lineage>
</organism>
<dbReference type="GO" id="GO:0000271">
    <property type="term" value="P:polysaccharide biosynthetic process"/>
    <property type="evidence" value="ECO:0007669"/>
    <property type="project" value="TreeGrafter"/>
</dbReference>
<keyword evidence="3" id="KW-0808">Transferase</keyword>
<dbReference type="PATRIC" id="fig|861299.3.peg.2563"/>
<dbReference type="PANTHER" id="PTHR23028">
    <property type="entry name" value="ACETYLTRANSFERASE"/>
    <property type="match status" value="1"/>
</dbReference>
<protein>
    <submittedName>
        <fullName evidence="3">Acyltransferase 3</fullName>
    </submittedName>
</protein>
<dbReference type="RefSeq" id="WP_025411527.1">
    <property type="nucleotide sequence ID" value="NZ_CP007128.1"/>
</dbReference>
<dbReference type="PANTHER" id="PTHR23028:SF131">
    <property type="entry name" value="BLR2367 PROTEIN"/>
    <property type="match status" value="1"/>
</dbReference>
<dbReference type="InParanoid" id="W0RHZ5"/>
<feature type="transmembrane region" description="Helical" evidence="1">
    <location>
        <begin position="216"/>
        <end position="233"/>
    </location>
</feature>
<dbReference type="Proteomes" id="UP000019151">
    <property type="component" value="Chromosome"/>
</dbReference>
<reference evidence="3 4" key="1">
    <citation type="journal article" date="2014" name="Genome Announc.">
        <title>Genome Sequence and Methylome of Soil Bacterium Gemmatirosa kalamazoonensis KBS708T, a Member of the Rarely Cultivated Gemmatimonadetes Phylum.</title>
        <authorList>
            <person name="Debruyn J.M."/>
            <person name="Radosevich M."/>
            <person name="Wommack K.E."/>
            <person name="Polson S.W."/>
            <person name="Hauser L.J."/>
            <person name="Fawaz M.N."/>
            <person name="Korlach J."/>
            <person name="Tsai Y.C."/>
        </authorList>
    </citation>
    <scope>NUCLEOTIDE SEQUENCE [LARGE SCALE GENOMIC DNA]</scope>
    <source>
        <strain evidence="3 4">KBS708</strain>
    </source>
</reference>
<dbReference type="Pfam" id="PF01757">
    <property type="entry name" value="Acyl_transf_3"/>
    <property type="match status" value="1"/>
</dbReference>
<proteinExistence type="predicted"/>
<feature type="domain" description="Acyltransferase 3" evidence="2">
    <location>
        <begin position="28"/>
        <end position="366"/>
    </location>
</feature>